<reference evidence="3 4" key="1">
    <citation type="submission" date="2018-04" db="EMBL/GenBank/DDBJ databases">
        <title>Novel Campyloabacter and Helicobacter Species and Strains.</title>
        <authorList>
            <person name="Mannion A.J."/>
            <person name="Shen Z."/>
            <person name="Fox J.G."/>
        </authorList>
    </citation>
    <scope>NUCLEOTIDE SEQUENCE [LARGE SCALE GENOMIC DNA]</scope>
    <source>
        <strain evidence="3 4">MIT 97-5075</strain>
    </source>
</reference>
<sequence>MKNVALFIDCDRLEVAFMTVIFDYFHNNGYNVCVKRAYITKNTLDSWYNQLEKHCFRVVLGSNQSNSDMKLAIDVAKAIYAGKYDSVAIASNYREFIILASEIQSMGLESLCFYQYSKGNEPVLKRAYNTIYNLEPNKEREGFEVVEDSEDIFAALEMAIEGLDSNLLEQRLTNDTATKQQKEKKRKPRSNQETATSTRKKQSS</sequence>
<dbReference type="EMBL" id="NXLW01000001">
    <property type="protein sequence ID" value="RDU73780.1"/>
    <property type="molecule type" value="Genomic_DNA"/>
</dbReference>
<dbReference type="RefSeq" id="WP_104762614.1">
    <property type="nucleotide sequence ID" value="NZ_FZPM01000005.1"/>
</dbReference>
<dbReference type="Pfam" id="PF01936">
    <property type="entry name" value="NYN"/>
    <property type="match status" value="1"/>
</dbReference>
<comment type="caution">
    <text evidence="3">The sequence shown here is derived from an EMBL/GenBank/DDBJ whole genome shotgun (WGS) entry which is preliminary data.</text>
</comment>
<feature type="region of interest" description="Disordered" evidence="1">
    <location>
        <begin position="170"/>
        <end position="204"/>
    </location>
</feature>
<dbReference type="InterPro" id="IPR021139">
    <property type="entry name" value="NYN"/>
</dbReference>
<feature type="compositionally biased region" description="Polar residues" evidence="1">
    <location>
        <begin position="170"/>
        <end position="179"/>
    </location>
</feature>
<feature type="domain" description="NYN" evidence="2">
    <location>
        <begin position="3"/>
        <end position="131"/>
    </location>
</feature>
<organism evidence="3 4">
    <name type="scientific">Helicobacter aurati</name>
    <dbReference type="NCBI Taxonomy" id="137778"/>
    <lineage>
        <taxon>Bacteria</taxon>
        <taxon>Pseudomonadati</taxon>
        <taxon>Campylobacterota</taxon>
        <taxon>Epsilonproteobacteria</taxon>
        <taxon>Campylobacterales</taxon>
        <taxon>Helicobacteraceae</taxon>
        <taxon>Helicobacter</taxon>
    </lineage>
</organism>
<protein>
    <submittedName>
        <fullName evidence="3">NYN domain-containing protein</fullName>
    </submittedName>
</protein>
<dbReference type="OrthoDB" id="5328343at2"/>
<accession>A0A3D8J916</accession>
<evidence type="ECO:0000256" key="1">
    <source>
        <dbReference type="SAM" id="MobiDB-lite"/>
    </source>
</evidence>
<keyword evidence="4" id="KW-1185">Reference proteome</keyword>
<dbReference type="Gene3D" id="3.40.50.1010">
    <property type="entry name" value="5'-nuclease"/>
    <property type="match status" value="1"/>
</dbReference>
<dbReference type="Proteomes" id="UP000256424">
    <property type="component" value="Unassembled WGS sequence"/>
</dbReference>
<gene>
    <name evidence="3" type="ORF">CQA66_00930</name>
</gene>
<dbReference type="PANTHER" id="PTHR35811:SF1">
    <property type="entry name" value="HTH OST-TYPE DOMAIN-CONTAINING PROTEIN"/>
    <property type="match status" value="1"/>
</dbReference>
<dbReference type="PANTHER" id="PTHR35811">
    <property type="entry name" value="SLR1870 PROTEIN"/>
    <property type="match status" value="1"/>
</dbReference>
<dbReference type="GO" id="GO:0004540">
    <property type="term" value="F:RNA nuclease activity"/>
    <property type="evidence" value="ECO:0007669"/>
    <property type="project" value="InterPro"/>
</dbReference>
<evidence type="ECO:0000313" key="4">
    <source>
        <dbReference type="Proteomes" id="UP000256424"/>
    </source>
</evidence>
<name>A0A3D8J916_9HELI</name>
<evidence type="ECO:0000259" key="2">
    <source>
        <dbReference type="Pfam" id="PF01936"/>
    </source>
</evidence>
<dbReference type="AlphaFoldDB" id="A0A3D8J916"/>
<evidence type="ECO:0000313" key="3">
    <source>
        <dbReference type="EMBL" id="RDU73780.1"/>
    </source>
</evidence>
<proteinExistence type="predicted"/>